<dbReference type="AlphaFoldDB" id="A0A193LCT3"/>
<dbReference type="Proteomes" id="UP000092695">
    <property type="component" value="Chromosome"/>
</dbReference>
<dbReference type="KEGG" id="woc:BA177_02735"/>
<feature type="region of interest" description="Disordered" evidence="1">
    <location>
        <begin position="43"/>
        <end position="67"/>
    </location>
</feature>
<dbReference type="RefSeq" id="WP_068612551.1">
    <property type="nucleotide sequence ID" value="NZ_CP016268.1"/>
</dbReference>
<keyword evidence="4" id="KW-1185">Reference proteome</keyword>
<dbReference type="OrthoDB" id="5502479at2"/>
<keyword evidence="2" id="KW-0472">Membrane</keyword>
<evidence type="ECO:0008006" key="5">
    <source>
        <dbReference type="Google" id="ProtNLM"/>
    </source>
</evidence>
<dbReference type="EMBL" id="CP016268">
    <property type="protein sequence ID" value="ANO50278.1"/>
    <property type="molecule type" value="Genomic_DNA"/>
</dbReference>
<evidence type="ECO:0000313" key="3">
    <source>
        <dbReference type="EMBL" id="ANO50278.1"/>
    </source>
</evidence>
<dbReference type="Pfam" id="PF11219">
    <property type="entry name" value="DUF3014"/>
    <property type="match status" value="1"/>
</dbReference>
<protein>
    <recommendedName>
        <fullName evidence="5">DUF3014 domain-containing protein</fullName>
    </recommendedName>
</protein>
<accession>A0A193LCT3</accession>
<name>A0A193LCT3_9GAMM</name>
<proteinExistence type="predicted"/>
<evidence type="ECO:0000256" key="2">
    <source>
        <dbReference type="SAM" id="Phobius"/>
    </source>
</evidence>
<dbReference type="InterPro" id="IPR021382">
    <property type="entry name" value="DUF3014"/>
</dbReference>
<keyword evidence="2" id="KW-1133">Transmembrane helix</keyword>
<sequence>MQPQRDTPWTLILIAAAVVAVLAGWYFWQPAPQPAAEVPVSTAVPGLDDAPAGPQHPLPEPGDDSDIERELVPLPALSDSDQYFKLELSTLFGPALADALISSALIERLVATIDSLTRAQLAERIRPMSALPGQLEVAGQDGSGDYLLLSDNYARYDALVEQVTTANLDEVMDLYRRYYPLFQKAYVGLGYPNGYFNDRLVEVIDHLLATPEVSDPIVLVRPHVLYEFADEELESLSSGQKMLIRIGPQHRAAIKETLIRFRTLVTSRTESL</sequence>
<dbReference type="STRING" id="1548547.BA177_02735"/>
<organism evidence="3 4">
    <name type="scientific">Woeseia oceani</name>
    <dbReference type="NCBI Taxonomy" id="1548547"/>
    <lineage>
        <taxon>Bacteria</taxon>
        <taxon>Pseudomonadati</taxon>
        <taxon>Pseudomonadota</taxon>
        <taxon>Gammaproteobacteria</taxon>
        <taxon>Woeseiales</taxon>
        <taxon>Woeseiaceae</taxon>
        <taxon>Woeseia</taxon>
    </lineage>
</organism>
<keyword evidence="2" id="KW-0812">Transmembrane</keyword>
<evidence type="ECO:0000256" key="1">
    <source>
        <dbReference type="SAM" id="MobiDB-lite"/>
    </source>
</evidence>
<reference evidence="3 4" key="1">
    <citation type="submission" date="2016-06" db="EMBL/GenBank/DDBJ databases">
        <title>Complete genome sequence of a deep-branching marine Gamma Proteobacterium Woeseia oceani type strain XK5.</title>
        <authorList>
            <person name="Mu D."/>
            <person name="Du Z."/>
        </authorList>
    </citation>
    <scope>NUCLEOTIDE SEQUENCE [LARGE SCALE GENOMIC DNA]</scope>
    <source>
        <strain evidence="3 4">XK5</strain>
    </source>
</reference>
<gene>
    <name evidence="3" type="ORF">BA177_02735</name>
</gene>
<feature type="transmembrane region" description="Helical" evidence="2">
    <location>
        <begin position="9"/>
        <end position="28"/>
    </location>
</feature>
<evidence type="ECO:0000313" key="4">
    <source>
        <dbReference type="Proteomes" id="UP000092695"/>
    </source>
</evidence>